<protein>
    <submittedName>
        <fullName evidence="3">Uncharacterized protein</fullName>
    </submittedName>
</protein>
<reference evidence="3" key="1">
    <citation type="submission" date="2016-10" db="EMBL/GenBank/DDBJ databases">
        <title>Uncovering the secondary metabolism of Penicillium species provides insights into the evolution of 6-MSA pathways.</title>
        <authorList>
            <person name="Nielsen J.C."/>
            <person name="Nielsen J."/>
        </authorList>
    </citation>
    <scope>NUCLEOTIDE SEQUENCE [LARGE SCALE GENOMIC DNA]</scope>
    <source>
        <strain evidence="3">IBT 13039</strain>
    </source>
</reference>
<evidence type="ECO:0000313" key="2">
    <source>
        <dbReference type="EMBL" id="OQE33738.1"/>
    </source>
</evidence>
<dbReference type="Proteomes" id="UP000191691">
    <property type="component" value="Unassembled WGS sequence"/>
</dbReference>
<evidence type="ECO:0000313" key="4">
    <source>
        <dbReference type="Proteomes" id="UP000191691"/>
    </source>
</evidence>
<feature type="region of interest" description="Disordered" evidence="1">
    <location>
        <begin position="1"/>
        <end position="34"/>
    </location>
</feature>
<organism evidence="3 4">
    <name type="scientific">Penicillium nalgiovense</name>
    <dbReference type="NCBI Taxonomy" id="60175"/>
    <lineage>
        <taxon>Eukaryota</taxon>
        <taxon>Fungi</taxon>
        <taxon>Dikarya</taxon>
        <taxon>Ascomycota</taxon>
        <taxon>Pezizomycotina</taxon>
        <taxon>Eurotiomycetes</taxon>
        <taxon>Eurotiomycetidae</taxon>
        <taxon>Eurotiales</taxon>
        <taxon>Aspergillaceae</taxon>
        <taxon>Penicillium</taxon>
    </lineage>
</organism>
<dbReference type="EMBL" id="MOOB01000877">
    <property type="protein sequence ID" value="OQE33738.1"/>
    <property type="molecule type" value="Genomic_DNA"/>
</dbReference>
<feature type="compositionally biased region" description="Pro residues" evidence="1">
    <location>
        <begin position="1"/>
        <end position="20"/>
    </location>
</feature>
<gene>
    <name evidence="3" type="ORF">PENNAL_c0107G07853</name>
    <name evidence="2" type="ORF">PENNAL_c0877G02027</name>
</gene>
<evidence type="ECO:0000313" key="3">
    <source>
        <dbReference type="EMBL" id="OQE71314.1"/>
    </source>
</evidence>
<comment type="caution">
    <text evidence="3">The sequence shown here is derived from an EMBL/GenBank/DDBJ whole genome shotgun (WGS) entry which is preliminary data.</text>
</comment>
<reference evidence="4" key="2">
    <citation type="journal article" date="2017" name="Nat. Microbiol.">
        <title>Global analysis of biosynthetic gene clusters reveals vast potential of secondary metabolite production in Penicillium species.</title>
        <authorList>
            <person name="Nielsen J.C."/>
            <person name="Grijseels S."/>
            <person name="Prigent S."/>
            <person name="Ji B."/>
            <person name="Dainat J."/>
            <person name="Nielsen K.F."/>
            <person name="Frisvad J.C."/>
            <person name="Workman M."/>
            <person name="Nielsen J."/>
        </authorList>
    </citation>
    <scope>NUCLEOTIDE SEQUENCE [LARGE SCALE GENOMIC DNA]</scope>
    <source>
        <strain evidence="4">IBT 13039</strain>
    </source>
</reference>
<sequence length="34" mass="3794">MPVRPLPQPDLLKSPPPNPTYDPNLTGHQLLLHP</sequence>
<name>A0A1V6X831_PENNA</name>
<dbReference type="AlphaFoldDB" id="A0A1V6X831"/>
<evidence type="ECO:0000256" key="1">
    <source>
        <dbReference type="SAM" id="MobiDB-lite"/>
    </source>
</evidence>
<accession>A0A1V6X831</accession>
<proteinExistence type="predicted"/>
<dbReference type="EMBL" id="MOOB01000107">
    <property type="protein sequence ID" value="OQE71314.1"/>
    <property type="molecule type" value="Genomic_DNA"/>
</dbReference>
<keyword evidence="4" id="KW-1185">Reference proteome</keyword>